<proteinExistence type="predicted"/>
<feature type="transmembrane region" description="Helical" evidence="2">
    <location>
        <begin position="200"/>
        <end position="219"/>
    </location>
</feature>
<evidence type="ECO:0000313" key="4">
    <source>
        <dbReference type="Proteomes" id="UP000280296"/>
    </source>
</evidence>
<dbReference type="AlphaFoldDB" id="A0A432MH26"/>
<dbReference type="OrthoDB" id="266591at2"/>
<name>A0A432MH26_9BACT</name>
<accession>A0A432MH26</accession>
<keyword evidence="2" id="KW-1133">Transmembrane helix</keyword>
<dbReference type="Proteomes" id="UP000280296">
    <property type="component" value="Unassembled WGS sequence"/>
</dbReference>
<dbReference type="GO" id="GO:0140359">
    <property type="term" value="F:ABC-type transporter activity"/>
    <property type="evidence" value="ECO:0007669"/>
    <property type="project" value="InterPro"/>
</dbReference>
<feature type="transmembrane region" description="Helical" evidence="2">
    <location>
        <begin position="284"/>
        <end position="302"/>
    </location>
</feature>
<dbReference type="EMBL" id="RYZH01000033">
    <property type="protein sequence ID" value="RUL86205.1"/>
    <property type="molecule type" value="Genomic_DNA"/>
</dbReference>
<feature type="region of interest" description="Disordered" evidence="1">
    <location>
        <begin position="43"/>
        <end position="81"/>
    </location>
</feature>
<keyword evidence="4" id="KW-1185">Reference proteome</keyword>
<sequence>MTVLTIARRQLGETRWSLLFSAAAFFGLALLWNWGISEYQFREETPEESPPAAPSAEVNDGDASPTEEPTDDASRRRRRRGRPGPQVYVAFGVPGDRVLGLPPDQTPTLLMQVAMANHPLVFLVVLGWGIGRASAAVAGEIERGTLDLTLSRPVRRSTYMLAQLLAAVVVFGVLGLSIAAGHLVSDQFFRLNEPPSPADYLPMVASLAALGLAVFGYTLPISASDLSRARAGIIGLGITLAGIAALIFARQYEDYEWTADLSVFQYYAPVGITLEGSSEQYTDLSILLGIFAAGGLLALLAFSRRDLPSNSG</sequence>
<reference evidence="3 4" key="2">
    <citation type="submission" date="2019-01" db="EMBL/GenBank/DDBJ databases">
        <title>Tautonia sociabilis, a novel thermotolerant planctomycete of Isosphaeraceae family, isolated from a 4000 m deep subterranean habitat.</title>
        <authorList>
            <person name="Kovaleva O.L."/>
            <person name="Elcheninov A.G."/>
            <person name="Van Heerden E."/>
            <person name="Toshchakov S.V."/>
            <person name="Novikov A."/>
            <person name="Bonch-Osmolovskaya E.A."/>
            <person name="Kublanov I.V."/>
        </authorList>
    </citation>
    <scope>NUCLEOTIDE SEQUENCE [LARGE SCALE GENOMIC DNA]</scope>
    <source>
        <strain evidence="3 4">GM2012</strain>
    </source>
</reference>
<reference evidence="3 4" key="1">
    <citation type="submission" date="2018-12" db="EMBL/GenBank/DDBJ databases">
        <authorList>
            <person name="Toschakov S.V."/>
        </authorList>
    </citation>
    <scope>NUCLEOTIDE SEQUENCE [LARGE SCALE GENOMIC DNA]</scope>
    <source>
        <strain evidence="3 4">GM2012</strain>
    </source>
</reference>
<gene>
    <name evidence="3" type="ORF">TsocGM_16730</name>
</gene>
<comment type="caution">
    <text evidence="3">The sequence shown here is derived from an EMBL/GenBank/DDBJ whole genome shotgun (WGS) entry which is preliminary data.</text>
</comment>
<feature type="transmembrane region" description="Helical" evidence="2">
    <location>
        <begin position="159"/>
        <end position="180"/>
    </location>
</feature>
<protein>
    <submittedName>
        <fullName evidence="3">Uncharacterized protein</fullName>
    </submittedName>
</protein>
<feature type="transmembrane region" description="Helical" evidence="2">
    <location>
        <begin position="16"/>
        <end position="36"/>
    </location>
</feature>
<keyword evidence="2" id="KW-0472">Membrane</keyword>
<keyword evidence="2" id="KW-0812">Transmembrane</keyword>
<evidence type="ECO:0000256" key="1">
    <source>
        <dbReference type="SAM" id="MobiDB-lite"/>
    </source>
</evidence>
<dbReference type="GO" id="GO:0005886">
    <property type="term" value="C:plasma membrane"/>
    <property type="evidence" value="ECO:0007669"/>
    <property type="project" value="UniProtKB-SubCell"/>
</dbReference>
<feature type="transmembrane region" description="Helical" evidence="2">
    <location>
        <begin position="120"/>
        <end position="138"/>
    </location>
</feature>
<dbReference type="Pfam" id="PF12679">
    <property type="entry name" value="ABC2_membrane_2"/>
    <property type="match status" value="1"/>
</dbReference>
<evidence type="ECO:0000256" key="2">
    <source>
        <dbReference type="SAM" id="Phobius"/>
    </source>
</evidence>
<dbReference type="RefSeq" id="WP_126726604.1">
    <property type="nucleotide sequence ID" value="NZ_RYZH01000033.1"/>
</dbReference>
<feature type="transmembrane region" description="Helical" evidence="2">
    <location>
        <begin position="231"/>
        <end position="249"/>
    </location>
</feature>
<organism evidence="3 4">
    <name type="scientific">Tautonia sociabilis</name>
    <dbReference type="NCBI Taxonomy" id="2080755"/>
    <lineage>
        <taxon>Bacteria</taxon>
        <taxon>Pseudomonadati</taxon>
        <taxon>Planctomycetota</taxon>
        <taxon>Planctomycetia</taxon>
        <taxon>Isosphaerales</taxon>
        <taxon>Isosphaeraceae</taxon>
        <taxon>Tautonia</taxon>
    </lineage>
</organism>
<evidence type="ECO:0000313" key="3">
    <source>
        <dbReference type="EMBL" id="RUL86205.1"/>
    </source>
</evidence>